<dbReference type="Proteomes" id="UP000094043">
    <property type="component" value="Chromosome 7"/>
</dbReference>
<dbReference type="GeneID" id="91090065"/>
<dbReference type="VEuPathDB" id="FungiDB:L203_05010"/>
<evidence type="ECO:0000256" key="1">
    <source>
        <dbReference type="SAM" id="MobiDB-lite"/>
    </source>
</evidence>
<accession>A0A1E3I9X1</accession>
<dbReference type="RefSeq" id="XP_066071315.1">
    <property type="nucleotide sequence ID" value="XM_066215218.1"/>
</dbReference>
<protein>
    <submittedName>
        <fullName evidence="2">Uncharacterized protein</fullName>
    </submittedName>
</protein>
<dbReference type="EMBL" id="CP143790">
    <property type="protein sequence ID" value="WVN90615.1"/>
    <property type="molecule type" value="Genomic_DNA"/>
</dbReference>
<reference evidence="2" key="3">
    <citation type="submission" date="2024-01" db="EMBL/GenBank/DDBJ databases">
        <authorList>
            <person name="Coelho M.A."/>
            <person name="David-Palma M."/>
            <person name="Shea T."/>
            <person name="Sun S."/>
            <person name="Cuomo C.A."/>
            <person name="Heitman J."/>
        </authorList>
    </citation>
    <scope>NUCLEOTIDE SEQUENCE</scope>
    <source>
        <strain evidence="2">CBS 7841</strain>
    </source>
</reference>
<gene>
    <name evidence="2" type="ORF">L203_105856</name>
</gene>
<keyword evidence="3" id="KW-1185">Reference proteome</keyword>
<sequence>MQDNVSVDSVIVAQANIALDHKGFTLPPPNSKSHPSSSPYLQNPYPIKLHHARSLASRIFPPLVQNAFKVAIVFPQLTFTACLWEPLIMDDPFDKTGRARMTPIVLFGSRQTMDSGLKWSIVAFLQQIRSEIQKLAQASGLGLSLQTRQLVMECPMVIEEQSHSEMLSMTEDGDTNSHTFTIGSLFQAFRASHNSRQVVLICRFIESRQWGTCHQKHRACNPEFSAVVNTSSEAYTPESSRYGDGLNTCDRPESSTAQELNINNNAPSPNMPIISSTTSSSSVTNISITVSSTPALSSVMIGRLPITRFGSTTDVTTTTASVSHSTPLHSTVPLSSLTASHSDSSSQQRHSKAPSSNLSARKKDNKTASLMKLKSLFFS</sequence>
<reference evidence="2" key="2">
    <citation type="journal article" date="2022" name="Elife">
        <title>Obligate sexual reproduction of a homothallic fungus closely related to the Cryptococcus pathogenic species complex.</title>
        <authorList>
            <person name="Passer A.R."/>
            <person name="Clancey S.A."/>
            <person name="Shea T."/>
            <person name="David-Palma M."/>
            <person name="Averette A.F."/>
            <person name="Boekhout T."/>
            <person name="Porcel B.M."/>
            <person name="Nowrousian M."/>
            <person name="Cuomo C.A."/>
            <person name="Sun S."/>
            <person name="Heitman J."/>
            <person name="Coelho M.A."/>
        </authorList>
    </citation>
    <scope>NUCLEOTIDE SEQUENCE</scope>
    <source>
        <strain evidence="2">CBS 7841</strain>
    </source>
</reference>
<name>A0A1E3I9X1_9TREE</name>
<evidence type="ECO:0000313" key="3">
    <source>
        <dbReference type="Proteomes" id="UP000094043"/>
    </source>
</evidence>
<organism evidence="2 3">
    <name type="scientific">Cryptococcus depauperatus CBS 7841</name>
    <dbReference type="NCBI Taxonomy" id="1295531"/>
    <lineage>
        <taxon>Eukaryota</taxon>
        <taxon>Fungi</taxon>
        <taxon>Dikarya</taxon>
        <taxon>Basidiomycota</taxon>
        <taxon>Agaricomycotina</taxon>
        <taxon>Tremellomycetes</taxon>
        <taxon>Tremellales</taxon>
        <taxon>Cryptococcaceae</taxon>
        <taxon>Cryptococcus</taxon>
    </lineage>
</organism>
<feature type="compositionally biased region" description="Low complexity" evidence="1">
    <location>
        <begin position="334"/>
        <end position="348"/>
    </location>
</feature>
<proteinExistence type="predicted"/>
<dbReference type="AlphaFoldDB" id="A0A1E3I9X1"/>
<feature type="region of interest" description="Disordered" evidence="1">
    <location>
        <begin position="318"/>
        <end position="365"/>
    </location>
</feature>
<reference evidence="2" key="1">
    <citation type="submission" date="2016-06" db="EMBL/GenBank/DDBJ databases">
        <authorList>
            <person name="Cuomo C."/>
            <person name="Litvintseva A."/>
            <person name="Heitman J."/>
            <person name="Chen Y."/>
            <person name="Sun S."/>
            <person name="Springer D."/>
            <person name="Dromer F."/>
            <person name="Young S."/>
            <person name="Zeng Q."/>
            <person name="Chapman S."/>
            <person name="Gujja S."/>
            <person name="Saif S."/>
            <person name="Birren B."/>
        </authorList>
    </citation>
    <scope>NUCLEOTIDE SEQUENCE</scope>
    <source>
        <strain evidence="2">CBS 7841</strain>
    </source>
</reference>
<evidence type="ECO:0000313" key="2">
    <source>
        <dbReference type="EMBL" id="WVN90615.1"/>
    </source>
</evidence>
<dbReference type="KEGG" id="cdep:91090065"/>